<dbReference type="InterPro" id="IPR025347">
    <property type="entry name" value="DUF4251"/>
</dbReference>
<reference evidence="1 2" key="1">
    <citation type="submission" date="2017-11" db="EMBL/GenBank/DDBJ databases">
        <title>Genomic Encyclopedia of Archaeal and Bacterial Type Strains, Phase II (KMG-II): From Individual Species to Whole Genera.</title>
        <authorList>
            <person name="Goeker M."/>
        </authorList>
    </citation>
    <scope>NUCLEOTIDE SEQUENCE [LARGE SCALE GENOMIC DNA]</scope>
    <source>
        <strain evidence="1 2">DSM 27268</strain>
    </source>
</reference>
<protein>
    <submittedName>
        <fullName evidence="1">Uncharacterized protein DUF4251</fullName>
    </submittedName>
</protein>
<keyword evidence="2" id="KW-1185">Reference proteome</keyword>
<dbReference type="Proteomes" id="UP000230000">
    <property type="component" value="Unassembled WGS sequence"/>
</dbReference>
<dbReference type="AlphaFoldDB" id="A0A2M9CXY9"/>
<dbReference type="EMBL" id="PGFG01000001">
    <property type="protein sequence ID" value="PJJ76658.1"/>
    <property type="molecule type" value="Genomic_DNA"/>
</dbReference>
<dbReference type="Gene3D" id="2.40.128.410">
    <property type="match status" value="1"/>
</dbReference>
<name>A0A2M9CXY9_9BACT</name>
<proteinExistence type="predicted"/>
<sequence length="155" mass="17381">MMLALLCGSLYIAQAQHRLQGQALEKAVQERAFTFYANQALPLKGRVINLTDLSYTLKVMPDSLYAHLPYFGVAYVAPMNPNEGGIHIKSGAYRYELTRKKSGWHLTLFPTGSGDVYRMDLDMSTDGYASLYLIPNQREAISYAGIISQSDNHKR</sequence>
<evidence type="ECO:0000313" key="1">
    <source>
        <dbReference type="EMBL" id="PJJ76658.1"/>
    </source>
</evidence>
<dbReference type="Pfam" id="PF14059">
    <property type="entry name" value="DUF4251"/>
    <property type="match status" value="1"/>
</dbReference>
<accession>A0A2M9CXY9</accession>
<evidence type="ECO:0000313" key="2">
    <source>
        <dbReference type="Proteomes" id="UP000230000"/>
    </source>
</evidence>
<organism evidence="1 2">
    <name type="scientific">Thermoflavifilum aggregans</name>
    <dbReference type="NCBI Taxonomy" id="454188"/>
    <lineage>
        <taxon>Bacteria</taxon>
        <taxon>Pseudomonadati</taxon>
        <taxon>Bacteroidota</taxon>
        <taxon>Chitinophagia</taxon>
        <taxon>Chitinophagales</taxon>
        <taxon>Chitinophagaceae</taxon>
        <taxon>Thermoflavifilum</taxon>
    </lineage>
</organism>
<comment type="caution">
    <text evidence="1">The sequence shown here is derived from an EMBL/GenBank/DDBJ whole genome shotgun (WGS) entry which is preliminary data.</text>
</comment>
<gene>
    <name evidence="1" type="ORF">BXY57_2289</name>
</gene>